<evidence type="ECO:0000313" key="2">
    <source>
        <dbReference type="EMBL" id="KAF8676167.1"/>
    </source>
</evidence>
<proteinExistence type="predicted"/>
<feature type="region of interest" description="Disordered" evidence="1">
    <location>
        <begin position="1293"/>
        <end position="1345"/>
    </location>
</feature>
<keyword evidence="2" id="KW-0347">Helicase</keyword>
<evidence type="ECO:0000313" key="3">
    <source>
        <dbReference type="Proteomes" id="UP000650582"/>
    </source>
</evidence>
<protein>
    <submittedName>
        <fullName evidence="2">Helicase</fullName>
    </submittedName>
</protein>
<feature type="region of interest" description="Disordered" evidence="1">
    <location>
        <begin position="1402"/>
        <end position="1426"/>
    </location>
</feature>
<organism evidence="2 3">
    <name type="scientific">Rhizoctonia solani</name>
    <dbReference type="NCBI Taxonomy" id="456999"/>
    <lineage>
        <taxon>Eukaryota</taxon>
        <taxon>Fungi</taxon>
        <taxon>Dikarya</taxon>
        <taxon>Basidiomycota</taxon>
        <taxon>Agaricomycotina</taxon>
        <taxon>Agaricomycetes</taxon>
        <taxon>Cantharellales</taxon>
        <taxon>Ceratobasidiaceae</taxon>
        <taxon>Rhizoctonia</taxon>
    </lineage>
</organism>
<gene>
    <name evidence="2" type="ORF">RHS04_06568</name>
</gene>
<feature type="compositionally biased region" description="Polar residues" evidence="1">
    <location>
        <begin position="1319"/>
        <end position="1332"/>
    </location>
</feature>
<sequence>MPTTPLAHTPLLFLDNPSMRLDRGPYGIRPFVNNHFCLLCSLRPIRDAKDAKPDNEDIHDSSSIPLEYATLSDRFLLTEEAYKGIPASYQQYFTKPCWELHAQYLAQAIKYASQHCKAASSSNGKSKKRGPSARKATIQDVDNITQSCISSTAAKHISGHAQFKGAILGMYNWSNGVMGRMADLMRRTLRLPVHAWRNLAMDEPEVNPYSLTIKSSKGVLNEIITQASMELFGTCALTLSTRVPRPGYKAFVRAILKQVWERELRRLNRSLVTAAETRDKCKGALETLTPDIAESPTWENLKEASVSLKKYKDLVKLTGGKMDELIRKLEKLFKDVWVALGYVRADNGLICQIKATKKAMLMTKDKMDWAYTNYVELHFPPQKEGVEELTENLANAVSLEEGVNANLLAGLEGSNIGVSELANTSLDEMFRLLGLSSTMSIPFTSKEYKSQWHQLVTVAVQLKGMHVYFAGQEKISLLPSIILMPKSLCIQWSLQFQRFTVPGAFRLIDYAKKGSDRTSYFLQGGDYDRLVAKAKFPHCVVFLSTFTVCCSSLLFYFCMKISTGAAGREPRFRGQPLTIVTSNAPNCTIFAKEFLYLACDELHQLCNATTCQDGVTKLSCNSLVRTGATALPVFNGAKDAIAAAVILRIPDVIGEAGLALGNKLLKSQRSQLKEWKSQQLELTGVAGATWDSNKDKQQVQQEIANRSLILNIPDLIESIVWISINDVKRKALVDLYNRLMSKKPKGLQGEMLLSWNSFLMDYKHVLFHPLMRAETNTWLEPFWEQWTLENLQSRASSKLLATLSILEHYKDPAAKLLFFNHDGTCNVKQESSFVSPPSIQAPTKPQKILIFIMYNRHTQVTKFVSACLLLKTSFLTKVSPLQMLDLHKYNNVGTTGLNLTMALVIIFLSGLWSGVETKQTGGRCWRPGQLHVVHMYQLLAPNTANKILSLYATSKTIVENRFFSQTKELATKIFQYEDKTDSKASENKAPTLYSCSAVVPCALKSQEGDTTSTQPTIKKAGKPKQAKVLDKDKAKNAAQPEPLPSEHWLSSLAQGAQTSFPKGKVNPGATNGSSKSAETASSEPQMRISPNVEDGEAIANIVPVASNTPVPTQSAPLTTAAGLANLPLVSLAPESSPEVSSIAAVRVPVLHDPPTQQPSFAPSPDSAQPSTSQDLPAVDSLAPTAAQTACKDHNHSPEPLVGHELSSDYDPNVDVVGLGEDKDLPDISAVTQGGSVADSLRSTGPTLGGPLLLKSSPVLPQGSGSDGRAVLQENPYPHGESLLDAFVHELLNDLDQSPGSPTKSNPPQAKDKATAAPEPSTSKLPDGPNSNQPAPPQRPMVRLGAFKDVSKEDVPKVLAKGKQAVMDKVDRVSQTGGVGVLKSQQRRMMAVNSALIQVVPLLENPSSSEKPTSRLSCLGSKSNPPS</sequence>
<feature type="region of interest" description="Disordered" evidence="1">
    <location>
        <begin position="1151"/>
        <end position="1207"/>
    </location>
</feature>
<dbReference type="SUPFAM" id="SSF52540">
    <property type="entry name" value="P-loop containing nucleoside triphosphate hydrolases"/>
    <property type="match status" value="1"/>
</dbReference>
<feature type="compositionally biased region" description="Low complexity" evidence="1">
    <location>
        <begin position="1240"/>
        <end position="1260"/>
    </location>
</feature>
<dbReference type="Gene3D" id="3.40.50.300">
    <property type="entry name" value="P-loop containing nucleotide triphosphate hydrolases"/>
    <property type="match status" value="1"/>
</dbReference>
<feature type="compositionally biased region" description="Polar residues" evidence="1">
    <location>
        <begin position="1404"/>
        <end position="1426"/>
    </location>
</feature>
<feature type="compositionally biased region" description="Polar residues" evidence="1">
    <location>
        <begin position="1157"/>
        <end position="1174"/>
    </location>
</feature>
<feature type="region of interest" description="Disordered" evidence="1">
    <location>
        <begin position="1006"/>
        <end position="1088"/>
    </location>
</feature>
<keyword evidence="2" id="KW-0547">Nucleotide-binding</keyword>
<accession>A0A8H7H3I3</accession>
<evidence type="ECO:0000256" key="1">
    <source>
        <dbReference type="SAM" id="MobiDB-lite"/>
    </source>
</evidence>
<feature type="compositionally biased region" description="Polar residues" evidence="1">
    <location>
        <begin position="1051"/>
        <end position="1060"/>
    </location>
</feature>
<dbReference type="InterPro" id="IPR027417">
    <property type="entry name" value="P-loop_NTPase"/>
</dbReference>
<feature type="compositionally biased region" description="Polar residues" evidence="1">
    <location>
        <begin position="1294"/>
        <end position="1307"/>
    </location>
</feature>
<name>A0A8H7H3I3_9AGAM</name>
<dbReference type="GO" id="GO:0004386">
    <property type="term" value="F:helicase activity"/>
    <property type="evidence" value="ECO:0007669"/>
    <property type="project" value="UniProtKB-KW"/>
</dbReference>
<comment type="caution">
    <text evidence="2">The sequence shown here is derived from an EMBL/GenBank/DDBJ whole genome shotgun (WGS) entry which is preliminary data.</text>
</comment>
<dbReference type="EMBL" id="JACYCC010000073">
    <property type="protein sequence ID" value="KAF8676167.1"/>
    <property type="molecule type" value="Genomic_DNA"/>
</dbReference>
<feature type="compositionally biased region" description="Polar residues" evidence="1">
    <location>
        <begin position="1068"/>
        <end position="1084"/>
    </location>
</feature>
<dbReference type="Proteomes" id="UP000650582">
    <property type="component" value="Unassembled WGS sequence"/>
</dbReference>
<keyword evidence="2" id="KW-0067">ATP-binding</keyword>
<feature type="region of interest" description="Disordered" evidence="1">
    <location>
        <begin position="1224"/>
        <end position="1276"/>
    </location>
</feature>
<keyword evidence="2" id="KW-0378">Hydrolase</keyword>
<reference evidence="2" key="1">
    <citation type="submission" date="2020-09" db="EMBL/GenBank/DDBJ databases">
        <title>Comparative genome analyses of four rice-infecting Rhizoctonia solani isolates reveal extensive enrichment of homogalacturonan modification genes.</title>
        <authorList>
            <person name="Lee D.-Y."/>
            <person name="Jeon J."/>
            <person name="Kim K.-T."/>
            <person name="Cheong K."/>
            <person name="Song H."/>
            <person name="Choi G."/>
            <person name="Ko J."/>
            <person name="Opiyo S.O."/>
            <person name="Zuo S."/>
            <person name="Madhav S."/>
            <person name="Lee Y.-H."/>
            <person name="Wang G.-L."/>
        </authorList>
    </citation>
    <scope>NUCLEOTIDE SEQUENCE</scope>
    <source>
        <strain evidence="2">AG1-IA YN-7</strain>
    </source>
</reference>